<evidence type="ECO:0000256" key="6">
    <source>
        <dbReference type="RuleBase" id="RU000481"/>
    </source>
</evidence>
<dbReference type="EC" id="2.6.1.-" evidence="6"/>
<sequence>MRSCAHFPRPIRLPLELMIVDIRLSRRVNAVRPSPTLAVTARAQQLRRAGKDIVSLGAGEPDFDTPEYIKEAAIAAIHRGFTKYTAVGGTPELKAAIIGKFAHDNHLSYHPDEILVSVGGKQSFFNLCQALLDAGDEVIIPVPYWVSYPDIVLLAEARPVIIDTDASQRFKISPEQLEEAITPSTRLLVINSPSNPSGVAYSRPELEALGEVLRRHPHVLIASDDMYEKIRFYEEDFVNIANACPDLTPRCIIMNGVSKAYAMTGWRIGYCAGPKALITAMNTVQSQSTSNPTSIAQVAAQAALEGGDSAIHEMVHAFKRRHQYVYDRLQALPGVAAMPSDGTFYSFPGFREVMAAKGLRDDLALAEALLEAGVAVVPGSAFGTPGHIRLSFATSDKNLEMALDRISAFINA</sequence>
<dbReference type="PANTHER" id="PTHR46383">
    <property type="entry name" value="ASPARTATE AMINOTRANSFERASE"/>
    <property type="match status" value="1"/>
</dbReference>
<dbReference type="InterPro" id="IPR015422">
    <property type="entry name" value="PyrdxlP-dep_Trfase_small"/>
</dbReference>
<dbReference type="InterPro" id="IPR015421">
    <property type="entry name" value="PyrdxlP-dep_Trfase_major"/>
</dbReference>
<dbReference type="FunFam" id="3.40.640.10:FF:000033">
    <property type="entry name" value="Aspartate aminotransferase"/>
    <property type="match status" value="1"/>
</dbReference>
<dbReference type="Gene3D" id="3.40.640.10">
    <property type="entry name" value="Type I PLP-dependent aspartate aminotransferase-like (Major domain)"/>
    <property type="match status" value="1"/>
</dbReference>
<evidence type="ECO:0000256" key="1">
    <source>
        <dbReference type="ARBA" id="ARBA00001933"/>
    </source>
</evidence>
<protein>
    <recommendedName>
        <fullName evidence="6">Aminotransferase</fullName>
        <ecNumber evidence="6">2.6.1.-</ecNumber>
    </recommendedName>
</protein>
<evidence type="ECO:0000313" key="9">
    <source>
        <dbReference type="EMBL" id="SMH64155.1"/>
    </source>
</evidence>
<keyword evidence="10" id="KW-1185">Reference proteome</keyword>
<dbReference type="PROSITE" id="PS00105">
    <property type="entry name" value="AA_TRANSFER_CLASS_1"/>
    <property type="match status" value="1"/>
</dbReference>
<accession>A0A060UPH9</accession>
<name>A0A060UPH9_9PROT</name>
<dbReference type="AlphaFoldDB" id="A0A060UPH9"/>
<evidence type="ECO:0000259" key="7">
    <source>
        <dbReference type="Pfam" id="PF00155"/>
    </source>
</evidence>
<dbReference type="SUPFAM" id="SSF53383">
    <property type="entry name" value="PLP-dependent transferases"/>
    <property type="match status" value="1"/>
</dbReference>
<dbReference type="Pfam" id="PF00155">
    <property type="entry name" value="Aminotran_1_2"/>
    <property type="match status" value="1"/>
</dbReference>
<organism evidence="8">
    <name type="scientific">Acidithiobacillus ferrivorans</name>
    <dbReference type="NCBI Taxonomy" id="160808"/>
    <lineage>
        <taxon>Bacteria</taxon>
        <taxon>Pseudomonadati</taxon>
        <taxon>Pseudomonadota</taxon>
        <taxon>Acidithiobacillia</taxon>
        <taxon>Acidithiobacillales</taxon>
        <taxon>Acidithiobacillaceae</taxon>
        <taxon>Acidithiobacillus</taxon>
    </lineage>
</organism>
<evidence type="ECO:0000256" key="3">
    <source>
        <dbReference type="ARBA" id="ARBA00022576"/>
    </source>
</evidence>
<dbReference type="EMBL" id="CCCS020000034">
    <property type="protein sequence ID" value="CDQ10196.1"/>
    <property type="molecule type" value="Genomic_DNA"/>
</dbReference>
<keyword evidence="3 6" id="KW-0032">Aminotransferase</keyword>
<evidence type="ECO:0000313" key="8">
    <source>
        <dbReference type="EMBL" id="CDQ10196.1"/>
    </source>
</evidence>
<evidence type="ECO:0000256" key="4">
    <source>
        <dbReference type="ARBA" id="ARBA00022679"/>
    </source>
</evidence>
<dbReference type="PANTHER" id="PTHR46383:SF1">
    <property type="entry name" value="ASPARTATE AMINOTRANSFERASE"/>
    <property type="match status" value="1"/>
</dbReference>
<reference evidence="9 10" key="3">
    <citation type="submission" date="2017-03" db="EMBL/GenBank/DDBJ databases">
        <authorList>
            <person name="Regsiter A."/>
            <person name="William W."/>
        </authorList>
    </citation>
    <scope>NUCLEOTIDE SEQUENCE [LARGE SCALE GENOMIC DNA]</scope>
    <source>
        <strain evidence="9">PRJEB5721</strain>
    </source>
</reference>
<gene>
    <name evidence="8" type="primary">aspC</name>
    <name evidence="9" type="ORF">AFERRI_10188</name>
    <name evidence="8" type="ORF">AFERRI_40148</name>
</gene>
<dbReference type="InterPro" id="IPR004838">
    <property type="entry name" value="NHTrfase_class1_PyrdxlP-BS"/>
</dbReference>
<reference evidence="8" key="1">
    <citation type="submission" date="2014-03" db="EMBL/GenBank/DDBJ databases">
        <authorList>
            <person name="Genoscope - CEA"/>
        </authorList>
    </citation>
    <scope>NUCLEOTIDE SEQUENCE [LARGE SCALE GENOMIC DNA]</scope>
    <source>
        <strain evidence="8">CF27</strain>
    </source>
</reference>
<keyword evidence="5" id="KW-0663">Pyridoxal phosphate</keyword>
<evidence type="ECO:0000256" key="2">
    <source>
        <dbReference type="ARBA" id="ARBA00007441"/>
    </source>
</evidence>
<dbReference type="GO" id="GO:0006520">
    <property type="term" value="P:amino acid metabolic process"/>
    <property type="evidence" value="ECO:0007669"/>
    <property type="project" value="InterPro"/>
</dbReference>
<dbReference type="CDD" id="cd00609">
    <property type="entry name" value="AAT_like"/>
    <property type="match status" value="1"/>
</dbReference>
<feature type="domain" description="Aminotransferase class I/classII large" evidence="7">
    <location>
        <begin position="51"/>
        <end position="406"/>
    </location>
</feature>
<dbReference type="GO" id="GO:0030170">
    <property type="term" value="F:pyridoxal phosphate binding"/>
    <property type="evidence" value="ECO:0007669"/>
    <property type="project" value="InterPro"/>
</dbReference>
<comment type="cofactor">
    <cofactor evidence="1 6">
        <name>pyridoxal 5'-phosphate</name>
        <dbReference type="ChEBI" id="CHEBI:597326"/>
    </cofactor>
</comment>
<dbReference type="Proteomes" id="UP000193925">
    <property type="component" value="Chromosome AFERRI"/>
</dbReference>
<dbReference type="InterPro" id="IPR004839">
    <property type="entry name" value="Aminotransferase_I/II_large"/>
</dbReference>
<dbReference type="EMBL" id="LT841305">
    <property type="protein sequence ID" value="SMH64155.1"/>
    <property type="molecule type" value="Genomic_DNA"/>
</dbReference>
<keyword evidence="4 6" id="KW-0808">Transferase</keyword>
<comment type="similarity">
    <text evidence="2 6">Belongs to the class-I pyridoxal-phosphate-dependent aminotransferase family.</text>
</comment>
<proteinExistence type="inferred from homology"/>
<dbReference type="GO" id="GO:0008483">
    <property type="term" value="F:transaminase activity"/>
    <property type="evidence" value="ECO:0007669"/>
    <property type="project" value="UniProtKB-KW"/>
</dbReference>
<evidence type="ECO:0000256" key="5">
    <source>
        <dbReference type="ARBA" id="ARBA00022898"/>
    </source>
</evidence>
<reference evidence="8" key="2">
    <citation type="submission" date="2014-07" db="EMBL/GenBank/DDBJ databases">
        <title>Initial genome analysis of the psychrotolerant acidophile Acidithiobacillus ferrivorans CF27: insights into iron and sulfur oxidation pathways and into biofilm formation.</title>
        <authorList>
            <person name="Talla E."/>
            <person name="Hedrich S."/>
            <person name="Mangenot S."/>
            <person name="Ji B."/>
            <person name="Johnson D.B."/>
            <person name="Barbe V."/>
            <person name="Bonnefoy V."/>
        </authorList>
    </citation>
    <scope>NUCLEOTIDE SEQUENCE [LARGE SCALE GENOMIC DNA]</scope>
    <source>
        <strain evidence="8">CF27</strain>
    </source>
</reference>
<dbReference type="InterPro" id="IPR015424">
    <property type="entry name" value="PyrdxlP-dep_Trfase"/>
</dbReference>
<dbReference type="InterPro" id="IPR050596">
    <property type="entry name" value="AspAT/PAT-like"/>
</dbReference>
<dbReference type="Gene3D" id="3.90.1150.10">
    <property type="entry name" value="Aspartate Aminotransferase, domain 1"/>
    <property type="match status" value="1"/>
</dbReference>
<evidence type="ECO:0000313" key="10">
    <source>
        <dbReference type="Proteomes" id="UP000193925"/>
    </source>
</evidence>